<accession>A0A8T2KDC5</accession>
<dbReference type="Pfam" id="PF15123">
    <property type="entry name" value="DUF4562"/>
    <property type="match status" value="1"/>
</dbReference>
<dbReference type="OrthoDB" id="6140842at2759"/>
<evidence type="ECO:0000313" key="2">
    <source>
        <dbReference type="Proteomes" id="UP000812440"/>
    </source>
</evidence>
<sequence>MVYLFPGPDYIRDYRTKRYDFTGYIGEVMPSRDNTGDANYLWRPAPGTPAPLNKDLYVGGIGWGVSEFRYLNRREMSSNYQIKLGEFHQACEDNTTHRFQNPWQVLY</sequence>
<dbReference type="EMBL" id="JAACNH010000001">
    <property type="protein sequence ID" value="KAG8453874.1"/>
    <property type="molecule type" value="Genomic_DNA"/>
</dbReference>
<gene>
    <name evidence="1" type="ORF">GDO86_000483</name>
</gene>
<dbReference type="PANTHER" id="PTHR34833">
    <property type="entry name" value="GENE, 17359-RELATED"/>
    <property type="match status" value="1"/>
</dbReference>
<protein>
    <submittedName>
        <fullName evidence="1">Uncharacterized protein</fullName>
    </submittedName>
</protein>
<dbReference type="AlphaFoldDB" id="A0A8T2KDC5"/>
<dbReference type="PANTHER" id="PTHR34833:SF1">
    <property type="entry name" value="GENE, 17359-RELATED"/>
    <property type="match status" value="1"/>
</dbReference>
<dbReference type="Proteomes" id="UP000812440">
    <property type="component" value="Chromosome 1"/>
</dbReference>
<proteinExistence type="predicted"/>
<reference evidence="1" key="1">
    <citation type="thesis" date="2020" institute="ProQuest LLC" country="789 East Eisenhower Parkway, Ann Arbor, MI, USA">
        <title>Comparative Genomics and Chromosome Evolution.</title>
        <authorList>
            <person name="Mudd A.B."/>
        </authorList>
    </citation>
    <scope>NUCLEOTIDE SEQUENCE</scope>
    <source>
        <strain evidence="1">Female2</strain>
        <tissue evidence="1">Blood</tissue>
    </source>
</reference>
<name>A0A8T2KDC5_9PIPI</name>
<comment type="caution">
    <text evidence="1">The sequence shown here is derived from an EMBL/GenBank/DDBJ whole genome shotgun (WGS) entry which is preliminary data.</text>
</comment>
<keyword evidence="2" id="KW-1185">Reference proteome</keyword>
<dbReference type="InterPro" id="IPR027814">
    <property type="entry name" value="DUF4562"/>
</dbReference>
<organism evidence="1 2">
    <name type="scientific">Hymenochirus boettgeri</name>
    <name type="common">Congo dwarf clawed frog</name>
    <dbReference type="NCBI Taxonomy" id="247094"/>
    <lineage>
        <taxon>Eukaryota</taxon>
        <taxon>Metazoa</taxon>
        <taxon>Chordata</taxon>
        <taxon>Craniata</taxon>
        <taxon>Vertebrata</taxon>
        <taxon>Euteleostomi</taxon>
        <taxon>Amphibia</taxon>
        <taxon>Batrachia</taxon>
        <taxon>Anura</taxon>
        <taxon>Pipoidea</taxon>
        <taxon>Pipidae</taxon>
        <taxon>Pipinae</taxon>
        <taxon>Hymenochirus</taxon>
    </lineage>
</organism>
<evidence type="ECO:0000313" key="1">
    <source>
        <dbReference type="EMBL" id="KAG8453874.1"/>
    </source>
</evidence>